<dbReference type="RefSeq" id="WP_004467378.1">
    <property type="nucleotide sequence ID" value="NZ_AHON02000063.1"/>
</dbReference>
<keyword evidence="1" id="KW-1133">Transmembrane helix</keyword>
<comment type="caution">
    <text evidence="2">The sequence shown here is derived from an EMBL/GenBank/DDBJ whole genome shotgun (WGS) entry which is preliminary data.</text>
</comment>
<evidence type="ECO:0000313" key="2">
    <source>
        <dbReference type="EMBL" id="EKO32801.1"/>
    </source>
</evidence>
<sequence>MENFAKPFLILGFLFLCVGLLILYGNKIPFLNYLGKLPGDLRIEKENFRFYFPLTTSILVSILISLILFLIQKFKSGSP</sequence>
<protein>
    <submittedName>
        <fullName evidence="2">PF11146 family protein</fullName>
    </submittedName>
</protein>
<organism evidence="2 3">
    <name type="scientific">Leptospira santarosai str. MOR084</name>
    <dbReference type="NCBI Taxonomy" id="1049984"/>
    <lineage>
        <taxon>Bacteria</taxon>
        <taxon>Pseudomonadati</taxon>
        <taxon>Spirochaetota</taxon>
        <taxon>Spirochaetia</taxon>
        <taxon>Leptospirales</taxon>
        <taxon>Leptospiraceae</taxon>
        <taxon>Leptospira</taxon>
    </lineage>
</organism>
<dbReference type="PANTHER" id="PTHR36443:SF1">
    <property type="entry name" value="BSR5223 PROTEIN"/>
    <property type="match status" value="1"/>
</dbReference>
<evidence type="ECO:0000313" key="3">
    <source>
        <dbReference type="Proteomes" id="UP000006329"/>
    </source>
</evidence>
<keyword evidence="1" id="KW-0812">Transmembrane</keyword>
<gene>
    <name evidence="2" type="ORF">LEP1GSC179_3178</name>
</gene>
<feature type="transmembrane region" description="Helical" evidence="1">
    <location>
        <begin position="49"/>
        <end position="71"/>
    </location>
</feature>
<dbReference type="PANTHER" id="PTHR36443">
    <property type="entry name" value="BSR5223 PROTEIN"/>
    <property type="match status" value="1"/>
</dbReference>
<reference evidence="2" key="1">
    <citation type="submission" date="2012-10" db="EMBL/GenBank/DDBJ databases">
        <authorList>
            <person name="Harkins D.M."/>
            <person name="Durkin A.S."/>
            <person name="Brinkac L.M."/>
            <person name="Haft D.H."/>
            <person name="Selengut J.D."/>
            <person name="Sanka R."/>
            <person name="DePew J."/>
            <person name="Purushe J."/>
            <person name="Matthias M.A."/>
            <person name="Vinetz J.M."/>
            <person name="Sutton G.G."/>
            <person name="Nierman W.C."/>
            <person name="Fouts D.E."/>
        </authorList>
    </citation>
    <scope>NUCLEOTIDE SEQUENCE [LARGE SCALE GENOMIC DNA]</scope>
    <source>
        <strain evidence="2">MOR084</strain>
    </source>
</reference>
<name>A0A0E2BN89_9LEPT</name>
<dbReference type="AlphaFoldDB" id="A0A0E2BN89"/>
<evidence type="ECO:0000256" key="1">
    <source>
        <dbReference type="SAM" id="Phobius"/>
    </source>
</evidence>
<dbReference type="Proteomes" id="UP000006329">
    <property type="component" value="Unassembled WGS sequence"/>
</dbReference>
<proteinExistence type="predicted"/>
<dbReference type="InterPro" id="IPR021320">
    <property type="entry name" value="DUF2905"/>
</dbReference>
<dbReference type="EMBL" id="AHON02000063">
    <property type="protein sequence ID" value="EKO32801.1"/>
    <property type="molecule type" value="Genomic_DNA"/>
</dbReference>
<dbReference type="Pfam" id="PF11146">
    <property type="entry name" value="DUF2905"/>
    <property type="match status" value="1"/>
</dbReference>
<keyword evidence="1" id="KW-0472">Membrane</keyword>
<keyword evidence="3" id="KW-1185">Reference proteome</keyword>
<accession>A0A0E2BN89</accession>